<feature type="region of interest" description="Disordered" evidence="1">
    <location>
        <begin position="79"/>
        <end position="117"/>
    </location>
</feature>
<sequence length="266" mass="28485">MPMSYVHDPTSGRPKIEPGAVAELTDNCAIVHTRLQLGESIGRKSLSTAATGLQSDNPRLAPSQSAPREVLYVRRVPTNSPESLARSTVSEDTVGKDCRARGITPRRDGAPTSPVRSGASRIALAYRDVAAAPRRRDGEREGEVEFRVQDEGQDDSGSLASSGFVPWGEEFLRFSVAGKLASALEREKDDAEEGDRAWKSECVQGDAKAEEDSSVWRPARTAPCCTDFMGSGGEGRGQNVGLLKDRAGGGDEVPVGRERVCRGADE</sequence>
<reference evidence="2" key="1">
    <citation type="submission" date="2023-03" db="EMBL/GenBank/DDBJ databases">
        <title>Massive genome expansion in bonnet fungi (Mycena s.s.) driven by repeated elements and novel gene families across ecological guilds.</title>
        <authorList>
            <consortium name="Lawrence Berkeley National Laboratory"/>
            <person name="Harder C.B."/>
            <person name="Miyauchi S."/>
            <person name="Viragh M."/>
            <person name="Kuo A."/>
            <person name="Thoen E."/>
            <person name="Andreopoulos B."/>
            <person name="Lu D."/>
            <person name="Skrede I."/>
            <person name="Drula E."/>
            <person name="Henrissat B."/>
            <person name="Morin E."/>
            <person name="Kohler A."/>
            <person name="Barry K."/>
            <person name="LaButti K."/>
            <person name="Morin E."/>
            <person name="Salamov A."/>
            <person name="Lipzen A."/>
            <person name="Mereny Z."/>
            <person name="Hegedus B."/>
            <person name="Baldrian P."/>
            <person name="Stursova M."/>
            <person name="Weitz H."/>
            <person name="Taylor A."/>
            <person name="Grigoriev I.V."/>
            <person name="Nagy L.G."/>
            <person name="Martin F."/>
            <person name="Kauserud H."/>
        </authorList>
    </citation>
    <scope>NUCLEOTIDE SEQUENCE</scope>
    <source>
        <strain evidence="2">CBHHK067</strain>
    </source>
</reference>
<dbReference type="EMBL" id="JARKIE010000270">
    <property type="protein sequence ID" value="KAJ7659456.1"/>
    <property type="molecule type" value="Genomic_DNA"/>
</dbReference>
<comment type="caution">
    <text evidence="2">The sequence shown here is derived from an EMBL/GenBank/DDBJ whole genome shotgun (WGS) entry which is preliminary data.</text>
</comment>
<feature type="region of interest" description="Disordered" evidence="1">
    <location>
        <begin position="229"/>
        <end position="266"/>
    </location>
</feature>
<dbReference type="Proteomes" id="UP001221757">
    <property type="component" value="Unassembled WGS sequence"/>
</dbReference>
<proteinExistence type="predicted"/>
<gene>
    <name evidence="2" type="ORF">B0H17DRAFT_1145330</name>
</gene>
<keyword evidence="3" id="KW-1185">Reference proteome</keyword>
<name>A0AAD7CU04_MYCRO</name>
<feature type="compositionally biased region" description="Basic and acidic residues" evidence="1">
    <location>
        <begin position="93"/>
        <end position="109"/>
    </location>
</feature>
<evidence type="ECO:0000313" key="3">
    <source>
        <dbReference type="Proteomes" id="UP001221757"/>
    </source>
</evidence>
<evidence type="ECO:0000313" key="2">
    <source>
        <dbReference type="EMBL" id="KAJ7659456.1"/>
    </source>
</evidence>
<evidence type="ECO:0000256" key="1">
    <source>
        <dbReference type="SAM" id="MobiDB-lite"/>
    </source>
</evidence>
<feature type="compositionally biased region" description="Basic and acidic residues" evidence="1">
    <location>
        <begin position="243"/>
        <end position="266"/>
    </location>
</feature>
<organism evidence="2 3">
    <name type="scientific">Mycena rosella</name>
    <name type="common">Pink bonnet</name>
    <name type="synonym">Agaricus rosellus</name>
    <dbReference type="NCBI Taxonomy" id="1033263"/>
    <lineage>
        <taxon>Eukaryota</taxon>
        <taxon>Fungi</taxon>
        <taxon>Dikarya</taxon>
        <taxon>Basidiomycota</taxon>
        <taxon>Agaricomycotina</taxon>
        <taxon>Agaricomycetes</taxon>
        <taxon>Agaricomycetidae</taxon>
        <taxon>Agaricales</taxon>
        <taxon>Marasmiineae</taxon>
        <taxon>Mycenaceae</taxon>
        <taxon>Mycena</taxon>
    </lineage>
</organism>
<dbReference type="AlphaFoldDB" id="A0AAD7CU04"/>
<accession>A0AAD7CU04</accession>
<protein>
    <submittedName>
        <fullName evidence="2">Uncharacterized protein</fullName>
    </submittedName>
</protein>
<feature type="compositionally biased region" description="Polar residues" evidence="1">
    <location>
        <begin position="79"/>
        <end position="91"/>
    </location>
</feature>